<evidence type="ECO:0000256" key="11">
    <source>
        <dbReference type="ARBA" id="ARBA00023136"/>
    </source>
</evidence>
<evidence type="ECO:0000259" key="14">
    <source>
        <dbReference type="Pfam" id="PF01292"/>
    </source>
</evidence>
<gene>
    <name evidence="15" type="ORF">E0493_08940</name>
</gene>
<accession>A0A845B754</accession>
<keyword evidence="9 13" id="KW-1133">Transmembrane helix</keyword>
<dbReference type="GO" id="GO:0005886">
    <property type="term" value="C:plasma membrane"/>
    <property type="evidence" value="ECO:0007669"/>
    <property type="project" value="UniProtKB-SubCell"/>
</dbReference>
<keyword evidence="16" id="KW-1185">Reference proteome</keyword>
<dbReference type="OrthoDB" id="1247465at2"/>
<comment type="subcellular location">
    <subcellularLocation>
        <location evidence="2">Cell membrane</location>
        <topology evidence="2">Multi-pass membrane protein</topology>
    </subcellularLocation>
</comment>
<keyword evidence="6 13" id="KW-0812">Transmembrane</keyword>
<evidence type="ECO:0000256" key="10">
    <source>
        <dbReference type="ARBA" id="ARBA00023004"/>
    </source>
</evidence>
<dbReference type="Pfam" id="PF01292">
    <property type="entry name" value="Ni_hydr_CYTB"/>
    <property type="match status" value="1"/>
</dbReference>
<evidence type="ECO:0000256" key="8">
    <source>
        <dbReference type="ARBA" id="ARBA00022982"/>
    </source>
</evidence>
<dbReference type="SUPFAM" id="SSF81342">
    <property type="entry name" value="Transmembrane di-heme cytochromes"/>
    <property type="match status" value="1"/>
</dbReference>
<keyword evidence="4" id="KW-1003">Cell membrane</keyword>
<evidence type="ECO:0000256" key="13">
    <source>
        <dbReference type="SAM" id="Phobius"/>
    </source>
</evidence>
<evidence type="ECO:0000256" key="3">
    <source>
        <dbReference type="ARBA" id="ARBA00022448"/>
    </source>
</evidence>
<evidence type="ECO:0000256" key="9">
    <source>
        <dbReference type="ARBA" id="ARBA00022989"/>
    </source>
</evidence>
<keyword evidence="7" id="KW-0479">Metal-binding</keyword>
<feature type="transmembrane region" description="Helical" evidence="13">
    <location>
        <begin position="141"/>
        <end position="162"/>
    </location>
</feature>
<keyword evidence="3" id="KW-0813">Transport</keyword>
<keyword evidence="5" id="KW-0349">Heme</keyword>
<dbReference type="InterPro" id="IPR011577">
    <property type="entry name" value="Cyt_b561_bac/Ni-Hgenase"/>
</dbReference>
<organism evidence="15 16">
    <name type="scientific">Teichococcus coralli</name>
    <dbReference type="NCBI Taxonomy" id="2545983"/>
    <lineage>
        <taxon>Bacteria</taxon>
        <taxon>Pseudomonadati</taxon>
        <taxon>Pseudomonadota</taxon>
        <taxon>Alphaproteobacteria</taxon>
        <taxon>Acetobacterales</taxon>
        <taxon>Roseomonadaceae</taxon>
        <taxon>Roseomonas</taxon>
    </lineage>
</organism>
<evidence type="ECO:0000256" key="5">
    <source>
        <dbReference type="ARBA" id="ARBA00022617"/>
    </source>
</evidence>
<evidence type="ECO:0000256" key="4">
    <source>
        <dbReference type="ARBA" id="ARBA00022475"/>
    </source>
</evidence>
<dbReference type="GO" id="GO:0009055">
    <property type="term" value="F:electron transfer activity"/>
    <property type="evidence" value="ECO:0007669"/>
    <property type="project" value="InterPro"/>
</dbReference>
<dbReference type="PANTHER" id="PTHR30529:SF3">
    <property type="entry name" value="CYTOCHROME B561 HOMOLOG 1"/>
    <property type="match status" value="1"/>
</dbReference>
<dbReference type="InterPro" id="IPR016174">
    <property type="entry name" value="Di-haem_cyt_TM"/>
</dbReference>
<evidence type="ECO:0000256" key="2">
    <source>
        <dbReference type="ARBA" id="ARBA00004651"/>
    </source>
</evidence>
<evidence type="ECO:0000313" key="16">
    <source>
        <dbReference type="Proteomes" id="UP000460715"/>
    </source>
</evidence>
<evidence type="ECO:0000256" key="1">
    <source>
        <dbReference type="ARBA" id="ARBA00001970"/>
    </source>
</evidence>
<dbReference type="EMBL" id="SNVJ01000006">
    <property type="protein sequence ID" value="MXP63473.1"/>
    <property type="molecule type" value="Genomic_DNA"/>
</dbReference>
<evidence type="ECO:0000256" key="12">
    <source>
        <dbReference type="ARBA" id="ARBA00037975"/>
    </source>
</evidence>
<feature type="transmembrane region" description="Helical" evidence="13">
    <location>
        <begin position="90"/>
        <end position="121"/>
    </location>
</feature>
<dbReference type="GO" id="GO:0022904">
    <property type="term" value="P:respiratory electron transport chain"/>
    <property type="evidence" value="ECO:0007669"/>
    <property type="project" value="InterPro"/>
</dbReference>
<comment type="caution">
    <text evidence="15">The sequence shown here is derived from an EMBL/GenBank/DDBJ whole genome shotgun (WGS) entry which is preliminary data.</text>
</comment>
<feature type="domain" description="Cytochrome b561 bacterial/Ni-hydrogenase" evidence="14">
    <location>
        <begin position="2"/>
        <end position="173"/>
    </location>
</feature>
<evidence type="ECO:0000256" key="6">
    <source>
        <dbReference type="ARBA" id="ARBA00022692"/>
    </source>
</evidence>
<dbReference type="AlphaFoldDB" id="A0A845B754"/>
<proteinExistence type="inferred from homology"/>
<name>A0A845B754_9PROT</name>
<feature type="transmembrane region" description="Helical" evidence="13">
    <location>
        <begin position="9"/>
        <end position="30"/>
    </location>
</feature>
<dbReference type="Gene3D" id="1.20.950.20">
    <property type="entry name" value="Transmembrane di-heme cytochromes, Chain C"/>
    <property type="match status" value="1"/>
</dbReference>
<reference evidence="15 16" key="1">
    <citation type="submission" date="2019-03" db="EMBL/GenBank/DDBJ databases">
        <title>Roseomonas sp. a novel Roseomonas species isolated from Sea whip Gorgonian.</title>
        <authorList>
            <person name="Li F."/>
            <person name="Pan X."/>
            <person name="Huang S."/>
            <person name="Li Z."/>
            <person name="Meng B."/>
        </authorList>
    </citation>
    <scope>NUCLEOTIDE SEQUENCE [LARGE SCALE GENOMIC DNA]</scope>
    <source>
        <strain evidence="15 16">M0104</strain>
    </source>
</reference>
<keyword evidence="8" id="KW-0249">Electron transport</keyword>
<comment type="cofactor">
    <cofactor evidence="1">
        <name>heme b</name>
        <dbReference type="ChEBI" id="CHEBI:60344"/>
    </cofactor>
</comment>
<feature type="transmembrane region" description="Helical" evidence="13">
    <location>
        <begin position="42"/>
        <end position="63"/>
    </location>
</feature>
<dbReference type="InterPro" id="IPR052168">
    <property type="entry name" value="Cytochrome_b561_oxidase"/>
</dbReference>
<evidence type="ECO:0000313" key="15">
    <source>
        <dbReference type="EMBL" id="MXP63473.1"/>
    </source>
</evidence>
<sequence length="174" mass="19429">MRYNRTARLLHWGTAFIVLLIIALGIWIAQAPPEDEALKLRLYNIHESFGITILLVTLFRLFWRWRHPPPPVTPPLPGWMRKVATANHSAFYVLLIVQPVVGLMATNAWGFPLTAFGLVPIPSPIGRNEALAPTLSAIHDTIGLTLAALVAVHAGAALWHHFVRRDNTLRRMTG</sequence>
<dbReference type="PANTHER" id="PTHR30529">
    <property type="entry name" value="CYTOCHROME B561"/>
    <property type="match status" value="1"/>
</dbReference>
<dbReference type="GO" id="GO:0046872">
    <property type="term" value="F:metal ion binding"/>
    <property type="evidence" value="ECO:0007669"/>
    <property type="project" value="UniProtKB-KW"/>
</dbReference>
<dbReference type="Proteomes" id="UP000460715">
    <property type="component" value="Unassembled WGS sequence"/>
</dbReference>
<evidence type="ECO:0000256" key="7">
    <source>
        <dbReference type="ARBA" id="ARBA00022723"/>
    </source>
</evidence>
<keyword evidence="10" id="KW-0408">Iron</keyword>
<dbReference type="GO" id="GO:0020037">
    <property type="term" value="F:heme binding"/>
    <property type="evidence" value="ECO:0007669"/>
    <property type="project" value="TreeGrafter"/>
</dbReference>
<protein>
    <submittedName>
        <fullName evidence="15">Cytochrome b</fullName>
    </submittedName>
</protein>
<keyword evidence="11 13" id="KW-0472">Membrane</keyword>
<comment type="similarity">
    <text evidence="12">Belongs to the cytochrome b561 family.</text>
</comment>